<name>A0A6B8RF06_9BACL</name>
<dbReference type="InterPro" id="IPR027291">
    <property type="entry name" value="Glyco_hydro_38_N_sf"/>
</dbReference>
<proteinExistence type="inferred from homology"/>
<dbReference type="InterPro" id="IPR011013">
    <property type="entry name" value="Gal_mutarotase_sf_dom"/>
</dbReference>
<dbReference type="GO" id="GO:0046872">
    <property type="term" value="F:metal ion binding"/>
    <property type="evidence" value="ECO:0007669"/>
    <property type="project" value="UniProtKB-KW"/>
</dbReference>
<keyword evidence="2" id="KW-0479">Metal-binding</keyword>
<reference evidence="7" key="1">
    <citation type="submission" date="2018-11" db="EMBL/GenBank/DDBJ databases">
        <title>Complete genome sequence of Paenibacillus sp. ML311-T8.</title>
        <authorList>
            <person name="Nam Y.-D."/>
            <person name="Kang J."/>
            <person name="Chung W.-H."/>
            <person name="Park Y.S."/>
        </authorList>
    </citation>
    <scope>NUCLEOTIDE SEQUENCE [LARGE SCALE GENOMIC DNA]</scope>
    <source>
        <strain evidence="7">ML311-T8</strain>
    </source>
</reference>
<dbReference type="KEGG" id="ppsc:EHS13_03380"/>
<dbReference type="InterPro" id="IPR028995">
    <property type="entry name" value="Glyco_hydro_57/38_cen_sf"/>
</dbReference>
<dbReference type="EMBL" id="CP034235">
    <property type="protein sequence ID" value="QGQ94018.1"/>
    <property type="molecule type" value="Genomic_DNA"/>
</dbReference>
<evidence type="ECO:0000256" key="4">
    <source>
        <dbReference type="ARBA" id="ARBA00023295"/>
    </source>
</evidence>
<dbReference type="PANTHER" id="PTHR46017:SF2">
    <property type="entry name" value="MANNOSYLGLYCERATE HYDROLASE"/>
    <property type="match status" value="1"/>
</dbReference>
<dbReference type="Gene3D" id="2.70.98.30">
    <property type="entry name" value="Golgi alpha-mannosidase II, domain 4"/>
    <property type="match status" value="1"/>
</dbReference>
<dbReference type="GO" id="GO:0004559">
    <property type="term" value="F:alpha-mannosidase activity"/>
    <property type="evidence" value="ECO:0007669"/>
    <property type="project" value="InterPro"/>
</dbReference>
<dbReference type="SUPFAM" id="SSF88688">
    <property type="entry name" value="Families 57/38 glycoside transferase middle domain"/>
    <property type="match status" value="1"/>
</dbReference>
<dbReference type="InterPro" id="IPR015341">
    <property type="entry name" value="Glyco_hydro_38_cen"/>
</dbReference>
<dbReference type="AlphaFoldDB" id="A0A6B8RF06"/>
<dbReference type="Proteomes" id="UP000426246">
    <property type="component" value="Chromosome"/>
</dbReference>
<dbReference type="GO" id="GO:0030246">
    <property type="term" value="F:carbohydrate binding"/>
    <property type="evidence" value="ECO:0007669"/>
    <property type="project" value="InterPro"/>
</dbReference>
<keyword evidence="4" id="KW-0326">Glycosidase</keyword>
<dbReference type="InterPro" id="IPR041509">
    <property type="entry name" value="GH38_beta-1"/>
</dbReference>
<sequence>MPQQKTVHIISHSHWDREWYMPFEKHRMRLVTLLDTVIELLESNGNDFHYFHLDGHVLLVDDYLEIRPEMKQRLQRLIADNKLFIGPWYVLQDAFLTSGEAQLRNLQLGIERAEQLGAATRVGYFPDTFGNISQSAQLLLGFGIETAVFGRGINAIAENNTVVNEGSNGYRSELWWEAPDGSRVLSVFLANWYHNGMELPINPVAAKETVSLTVANVEKYAATSHLLLMNGCDHQPVQRDVGQAIKVLNDNLQNYRFVHSNFPDYLREIALQSTDLQSVRGELIGQQTDGNLTLVNTASARMYLKQWNAKVQLELERWSEPFSTIAWKLGAVYPEAFIDHAWKQLLENHPHDSICGCSIDEVHQEMVVRFKKANQVASELSEQALSFITNQLNTNKLVEELGIRNINDQLRAIVVFNPLGWKRDDRVEAELDCEDEKDLQHYSLLDPLGNSVAFSYEDLGWIHGFTLPLDSFRVPWKKRRYLLKFQAEQAPALGHTTYILVLREAQNLNLPAKRTQRREAQLINNRETTTFCLENEYLYVQVEKNGTLVMRDKATDQVYKDLLVFEDNGDVGNEYMYVASEDGSVFTTKGSEASIEQISSSQIRIIHHLSIPFERQAKLRSEQLVSLRLDIRISLEKGSRRLEIDVSGDNQAKDHRLRVLFPTNLVTDYCYADAPFDVVRREIWPWSGWENPSRTERMQSFVDVTDGDNGLMIASIGLPEYEILRDGHNTIALTLLRSVGELGDWNYFATPEAQCLGSFTARFAILSHTGGYVEAIPDVSAFQTPLRSVVSTLHEGSLAATASWLHLPNKSIMITSFKKTREGAHAALRFVNLSSESQEIELGGGWIKKDSQIAVARLDEKVIGQQEVLNGSVNTTIPAKKIATWLL</sequence>
<accession>A0A6B8RF06</accession>
<evidence type="ECO:0000256" key="3">
    <source>
        <dbReference type="ARBA" id="ARBA00022801"/>
    </source>
</evidence>
<dbReference type="GO" id="GO:0009313">
    <property type="term" value="P:oligosaccharide catabolic process"/>
    <property type="evidence" value="ECO:0007669"/>
    <property type="project" value="TreeGrafter"/>
</dbReference>
<dbReference type="Pfam" id="PF07748">
    <property type="entry name" value="Glyco_hydro_38C"/>
    <property type="match status" value="1"/>
</dbReference>
<dbReference type="SMART" id="SM00872">
    <property type="entry name" value="Alpha-mann_mid"/>
    <property type="match status" value="1"/>
</dbReference>
<keyword evidence="3" id="KW-0378">Hydrolase</keyword>
<dbReference type="Pfam" id="PF01074">
    <property type="entry name" value="Glyco_hydro_38N"/>
    <property type="match status" value="1"/>
</dbReference>
<dbReference type="SUPFAM" id="SSF88713">
    <property type="entry name" value="Glycoside hydrolase/deacetylase"/>
    <property type="match status" value="1"/>
</dbReference>
<dbReference type="Gene3D" id="3.20.110.10">
    <property type="entry name" value="Glycoside hydrolase 38, N terminal domain"/>
    <property type="match status" value="1"/>
</dbReference>
<dbReference type="RefSeq" id="WP_155699015.1">
    <property type="nucleotide sequence ID" value="NZ_CP034235.1"/>
</dbReference>
<dbReference type="GO" id="GO:0006013">
    <property type="term" value="P:mannose metabolic process"/>
    <property type="evidence" value="ECO:0007669"/>
    <property type="project" value="InterPro"/>
</dbReference>
<evidence type="ECO:0000259" key="5">
    <source>
        <dbReference type="SMART" id="SM00872"/>
    </source>
</evidence>
<dbReference type="Gene3D" id="2.60.40.2210">
    <property type="match status" value="1"/>
</dbReference>
<dbReference type="InterPro" id="IPR000602">
    <property type="entry name" value="Glyco_hydro_38_N"/>
</dbReference>
<feature type="domain" description="Glycoside hydrolase family 38 central" evidence="5">
    <location>
        <begin position="297"/>
        <end position="370"/>
    </location>
</feature>
<evidence type="ECO:0000256" key="2">
    <source>
        <dbReference type="ARBA" id="ARBA00022723"/>
    </source>
</evidence>
<organism evidence="6 7">
    <name type="scientific">Paenibacillus psychroresistens</name>
    <dbReference type="NCBI Taxonomy" id="1778678"/>
    <lineage>
        <taxon>Bacteria</taxon>
        <taxon>Bacillati</taxon>
        <taxon>Bacillota</taxon>
        <taxon>Bacilli</taxon>
        <taxon>Bacillales</taxon>
        <taxon>Paenibacillaceae</taxon>
        <taxon>Paenibacillus</taxon>
    </lineage>
</organism>
<dbReference type="Pfam" id="PF09261">
    <property type="entry name" value="Alpha-mann_mid"/>
    <property type="match status" value="1"/>
</dbReference>
<gene>
    <name evidence="6" type="ORF">EHS13_03380</name>
</gene>
<dbReference type="PANTHER" id="PTHR46017">
    <property type="entry name" value="ALPHA-MANNOSIDASE 2C1"/>
    <property type="match status" value="1"/>
</dbReference>
<protein>
    <submittedName>
        <fullName evidence="6">Alpha-mannosidase</fullName>
    </submittedName>
</protein>
<dbReference type="InterPro" id="IPR011330">
    <property type="entry name" value="Glyco_hydro/deAcase_b/a-brl"/>
</dbReference>
<keyword evidence="7" id="KW-1185">Reference proteome</keyword>
<dbReference type="Gene3D" id="1.20.1270.50">
    <property type="entry name" value="Glycoside hydrolase family 38, central domain"/>
    <property type="match status" value="1"/>
</dbReference>
<comment type="similarity">
    <text evidence="1">Belongs to the glycosyl hydrolase 38 family.</text>
</comment>
<evidence type="ECO:0000313" key="7">
    <source>
        <dbReference type="Proteomes" id="UP000426246"/>
    </source>
</evidence>
<dbReference type="Pfam" id="PF18438">
    <property type="entry name" value="Glyco_hydro_38"/>
    <property type="match status" value="1"/>
</dbReference>
<dbReference type="OrthoDB" id="9764050at2"/>
<dbReference type="SUPFAM" id="SSF74650">
    <property type="entry name" value="Galactose mutarotase-like"/>
    <property type="match status" value="1"/>
</dbReference>
<dbReference type="InterPro" id="IPR037094">
    <property type="entry name" value="Glyco_hydro_38_cen_sf"/>
</dbReference>
<dbReference type="InterPro" id="IPR011682">
    <property type="entry name" value="Glyco_hydro_38_C"/>
</dbReference>
<evidence type="ECO:0000256" key="1">
    <source>
        <dbReference type="ARBA" id="ARBA00009792"/>
    </source>
</evidence>
<evidence type="ECO:0000313" key="6">
    <source>
        <dbReference type="EMBL" id="QGQ94018.1"/>
    </source>
</evidence>
<dbReference type="CDD" id="cd10814">
    <property type="entry name" value="GH38N_AMII_SpGH38_like"/>
    <property type="match status" value="1"/>
</dbReference>